<feature type="transmembrane region" description="Helical" evidence="1">
    <location>
        <begin position="914"/>
        <end position="935"/>
    </location>
</feature>
<dbReference type="PANTHER" id="PTHR32063:SF18">
    <property type="entry name" value="CATION EFFLUX SYSTEM PROTEIN"/>
    <property type="match status" value="1"/>
</dbReference>
<dbReference type="Proteomes" id="UP000248790">
    <property type="component" value="Unassembled WGS sequence"/>
</dbReference>
<feature type="transmembrane region" description="Helical" evidence="1">
    <location>
        <begin position="336"/>
        <end position="355"/>
    </location>
</feature>
<sequence>MNFVQASLKYKQVTLSVLLLLFAVGVHSLLTMPRREDPKITVRQGLVLAYYPGANSAQVEDQVTKKLEQYLFQFEEVRKDKTYSTTQDGMVVVNVELGENVKNPDVFWSKLRHQLLVVKTLDLPQGVRGPIVNSDFGDTEALVIGIESDEASYAQLKDYTQKLEDNLRTIKAVSKIKRVGEQKEQITVSSNSEKLSQYGVNLQQVVKLLQSQNTIGATGDLKTENSKTPLYTSGYYNTEKEIANQIVGASKSGAIVRLGDVATVRREYAEPTSKISVNGHKAMMLTVQMHEGNNIVQFGEEVNQKIAEVANLLPANVKLSTIVNQPQMVDANVSHFIGEFFLAIFSVVIVVILLLPFRIAAVAAMAIPMTVAVTFALMHAFSIELHQVSLAALIVVLGMVVDDAIVIADNYVELLDEGMDRWTAAWRSASDLVIPVLAATVTIIASFMPMVLLTGAVGEFINALPWTVAIALAASFIVAMVLTPLLCYTFIKKGLHDPSAEANPKKKFSLLDRMQNGYNTALEWSVKHPVPIVGVSLITIVLAGLLYFGGVRQKFFPAAERNQFVVELWMPTGTKLEKTEKAIQKVESLIRNDERVTSFATFVGTSAPRFYYNFSPEVPVSNYAQILVNTTTEQTTEALSEELAHQVAQLIPEGMPQVKLMQQGQPLKAPVEVRIVGEDLNRLKQIGQQVQDIVKKAPGSALVRNDFREDYYGISIQLKDEANRLGFTTSSIAQMVYTGFSGAPVTTLYEGNNGIDIVLRLNEQNRQTTNDLQNTYLESPVTQARVPLRQIAAIQPEWQTGKIMHRNGVRTLTVQSETRHGVLAAELLKEIQPDIAKIQLPAGYRIEYGGEYANKQETFSQMITVLVISLVLIFFILLFQFRNLKEATIVMLTIPLSLFGALFGLYITGNNFGFTAFVGLISLSGIVVRNAIILVDHTNELLRHGMDIRTAAIESGKRRLRPIFLTAMAAAIGVLPMILSGSPMWSPLASVIAVGVVWSMIMALLTVPVLYIAWVKPSDKKDNQVVASQPAHHEI</sequence>
<dbReference type="Gene3D" id="1.20.1640.10">
    <property type="entry name" value="Multidrug efflux transporter AcrB transmembrane domain"/>
    <property type="match status" value="2"/>
</dbReference>
<feature type="transmembrane region" description="Helical" evidence="1">
    <location>
        <begin position="862"/>
        <end position="881"/>
    </location>
</feature>
<evidence type="ECO:0000313" key="2">
    <source>
        <dbReference type="EMBL" id="RAK02533.1"/>
    </source>
</evidence>
<protein>
    <submittedName>
        <fullName evidence="2">Multidrug efflux pump subunit AcrB</fullName>
    </submittedName>
</protein>
<dbReference type="PANTHER" id="PTHR32063">
    <property type="match status" value="1"/>
</dbReference>
<evidence type="ECO:0000313" key="3">
    <source>
        <dbReference type="Proteomes" id="UP000248790"/>
    </source>
</evidence>
<dbReference type="Gene3D" id="3.30.2090.10">
    <property type="entry name" value="Multidrug efflux transporter AcrB TolC docking domain, DN and DC subdomains"/>
    <property type="match status" value="2"/>
</dbReference>
<dbReference type="PRINTS" id="PR00702">
    <property type="entry name" value="ACRIFLAVINRP"/>
</dbReference>
<dbReference type="GO" id="GO:0005886">
    <property type="term" value="C:plasma membrane"/>
    <property type="evidence" value="ECO:0007669"/>
    <property type="project" value="TreeGrafter"/>
</dbReference>
<feature type="transmembrane region" description="Helical" evidence="1">
    <location>
        <begin position="463"/>
        <end position="491"/>
    </location>
</feature>
<dbReference type="OrthoDB" id="9758234at2"/>
<dbReference type="GO" id="GO:0042910">
    <property type="term" value="F:xenobiotic transmembrane transporter activity"/>
    <property type="evidence" value="ECO:0007669"/>
    <property type="project" value="TreeGrafter"/>
</dbReference>
<feature type="transmembrane region" description="Helical" evidence="1">
    <location>
        <begin position="888"/>
        <end position="908"/>
    </location>
</feature>
<feature type="transmembrane region" description="Helical" evidence="1">
    <location>
        <begin position="388"/>
        <end position="412"/>
    </location>
</feature>
<feature type="transmembrane region" description="Helical" evidence="1">
    <location>
        <begin position="362"/>
        <end position="382"/>
    </location>
</feature>
<dbReference type="SUPFAM" id="SSF82714">
    <property type="entry name" value="Multidrug efflux transporter AcrB TolC docking domain, DN and DC subdomains"/>
    <property type="match status" value="2"/>
</dbReference>
<comment type="caution">
    <text evidence="2">The sequence shown here is derived from an EMBL/GenBank/DDBJ whole genome shotgun (WGS) entry which is preliminary data.</text>
</comment>
<dbReference type="InterPro" id="IPR001036">
    <property type="entry name" value="Acrflvin-R"/>
</dbReference>
<dbReference type="Gene3D" id="3.30.70.1320">
    <property type="entry name" value="Multidrug efflux transporter AcrB pore domain like"/>
    <property type="match status" value="1"/>
</dbReference>
<keyword evidence="1" id="KW-0472">Membrane</keyword>
<keyword evidence="3" id="KW-1185">Reference proteome</keyword>
<name>A0A327X9J9_LARAB</name>
<feature type="transmembrane region" description="Helical" evidence="1">
    <location>
        <begin position="991"/>
        <end position="1014"/>
    </location>
</feature>
<dbReference type="SUPFAM" id="SSF82866">
    <property type="entry name" value="Multidrug efflux transporter AcrB transmembrane domain"/>
    <property type="match status" value="2"/>
</dbReference>
<feature type="transmembrane region" description="Helical" evidence="1">
    <location>
        <begin position="432"/>
        <end position="457"/>
    </location>
</feature>
<organism evidence="2 3">
    <name type="scientific">Larkinella arboricola</name>
    <dbReference type="NCBI Taxonomy" id="643671"/>
    <lineage>
        <taxon>Bacteria</taxon>
        <taxon>Pseudomonadati</taxon>
        <taxon>Bacteroidota</taxon>
        <taxon>Cytophagia</taxon>
        <taxon>Cytophagales</taxon>
        <taxon>Spirosomataceae</taxon>
        <taxon>Larkinella</taxon>
    </lineage>
</organism>
<dbReference type="RefSeq" id="WP_111626725.1">
    <property type="nucleotide sequence ID" value="NZ_QLMC01000001.1"/>
</dbReference>
<reference evidence="2 3" key="1">
    <citation type="submission" date="2018-06" db="EMBL/GenBank/DDBJ databases">
        <title>Genomic Encyclopedia of Archaeal and Bacterial Type Strains, Phase II (KMG-II): from individual species to whole genera.</title>
        <authorList>
            <person name="Goeker M."/>
        </authorList>
    </citation>
    <scope>NUCLEOTIDE SEQUENCE [LARGE SCALE GENOMIC DNA]</scope>
    <source>
        <strain evidence="2 3">DSM 21851</strain>
    </source>
</reference>
<dbReference type="EMBL" id="QLMC01000001">
    <property type="protein sequence ID" value="RAK02533.1"/>
    <property type="molecule type" value="Genomic_DNA"/>
</dbReference>
<accession>A0A327X9J9</accession>
<dbReference type="SUPFAM" id="SSF82693">
    <property type="entry name" value="Multidrug efflux transporter AcrB pore domain, PN1, PN2, PC1 and PC2 subdomains"/>
    <property type="match status" value="2"/>
</dbReference>
<keyword evidence="1" id="KW-1133">Transmembrane helix</keyword>
<proteinExistence type="predicted"/>
<dbReference type="InterPro" id="IPR027463">
    <property type="entry name" value="AcrB_DN_DC_subdom"/>
</dbReference>
<feature type="transmembrane region" description="Helical" evidence="1">
    <location>
        <begin position="963"/>
        <end position="985"/>
    </location>
</feature>
<dbReference type="AlphaFoldDB" id="A0A327X9J9"/>
<keyword evidence="1" id="KW-0812">Transmembrane</keyword>
<evidence type="ECO:0000256" key="1">
    <source>
        <dbReference type="SAM" id="Phobius"/>
    </source>
</evidence>
<dbReference type="Pfam" id="PF00873">
    <property type="entry name" value="ACR_tran"/>
    <property type="match status" value="1"/>
</dbReference>
<dbReference type="Gene3D" id="3.30.70.1430">
    <property type="entry name" value="Multidrug efflux transporter AcrB pore domain"/>
    <property type="match status" value="2"/>
</dbReference>
<feature type="transmembrane region" description="Helical" evidence="1">
    <location>
        <begin position="530"/>
        <end position="549"/>
    </location>
</feature>
<gene>
    <name evidence="2" type="ORF">LX87_00653</name>
</gene>
<dbReference type="Gene3D" id="3.30.70.1440">
    <property type="entry name" value="Multidrug efflux transporter AcrB pore domain"/>
    <property type="match status" value="1"/>
</dbReference>